<protein>
    <submittedName>
        <fullName evidence="2">Transcriptional regulator</fullName>
    </submittedName>
</protein>
<dbReference type="EMBL" id="NJBA01000006">
    <property type="protein sequence ID" value="OWP49325.1"/>
    <property type="molecule type" value="Genomic_DNA"/>
</dbReference>
<dbReference type="RefSeq" id="WP_088419177.1">
    <property type="nucleotide sequence ID" value="NZ_NJBA01000006.1"/>
</dbReference>
<organism evidence="2 3">
    <name type="scientific">Pseudomonas nitroreducens</name>
    <dbReference type="NCBI Taxonomy" id="46680"/>
    <lineage>
        <taxon>Bacteria</taxon>
        <taxon>Pseudomonadati</taxon>
        <taxon>Pseudomonadota</taxon>
        <taxon>Gammaproteobacteria</taxon>
        <taxon>Pseudomonadales</taxon>
        <taxon>Pseudomonadaceae</taxon>
        <taxon>Pseudomonas</taxon>
    </lineage>
</organism>
<gene>
    <name evidence="2" type="ORF">CEG18_17320</name>
</gene>
<dbReference type="InterPro" id="IPR036388">
    <property type="entry name" value="WH-like_DNA-bd_sf"/>
</dbReference>
<dbReference type="Proteomes" id="UP000198145">
    <property type="component" value="Unassembled WGS sequence"/>
</dbReference>
<dbReference type="InterPro" id="IPR015102">
    <property type="entry name" value="Tscrpt_reg_HTH_FeoC"/>
</dbReference>
<evidence type="ECO:0000313" key="3">
    <source>
        <dbReference type="Proteomes" id="UP000198145"/>
    </source>
</evidence>
<proteinExistence type="predicted"/>
<accession>A0A2D0ACD9</accession>
<dbReference type="SUPFAM" id="SSF46785">
    <property type="entry name" value="Winged helix' DNA-binding domain"/>
    <property type="match status" value="1"/>
</dbReference>
<dbReference type="Pfam" id="PF09012">
    <property type="entry name" value="FeoC"/>
    <property type="match status" value="1"/>
</dbReference>
<name>A0A2D0ACD9_PSENT</name>
<dbReference type="InterPro" id="IPR036390">
    <property type="entry name" value="WH_DNA-bd_sf"/>
</dbReference>
<dbReference type="Gene3D" id="1.10.10.10">
    <property type="entry name" value="Winged helix-like DNA-binding domain superfamily/Winged helix DNA-binding domain"/>
    <property type="match status" value="1"/>
</dbReference>
<dbReference type="STRING" id="46680.GCA_000807755_00897"/>
<evidence type="ECO:0000259" key="1">
    <source>
        <dbReference type="Pfam" id="PF09012"/>
    </source>
</evidence>
<feature type="domain" description="Transcriptional regulator HTH-type FeoC" evidence="1">
    <location>
        <begin position="6"/>
        <end position="66"/>
    </location>
</feature>
<reference evidence="2 3" key="1">
    <citation type="submission" date="2017-06" db="EMBL/GenBank/DDBJ databases">
        <title>Draft genome of Pseudomonas nitroreducens DF05.</title>
        <authorList>
            <person name="Iyer R."/>
        </authorList>
    </citation>
    <scope>NUCLEOTIDE SEQUENCE [LARGE SCALE GENOMIC DNA]</scope>
    <source>
        <strain evidence="2 3">DF05</strain>
    </source>
</reference>
<evidence type="ECO:0000313" key="2">
    <source>
        <dbReference type="EMBL" id="OWP49325.1"/>
    </source>
</evidence>
<sequence>MATAIEVRNLLGEMGEADVPTLAQRLGASKALLEALLERLLAMGVVEKVAAEPAACGSCKGCAEATRCSTTGYRLSRHDRATPLHWVSSS</sequence>
<dbReference type="AlphaFoldDB" id="A0A2D0ACD9"/>
<comment type="caution">
    <text evidence="2">The sequence shown here is derived from an EMBL/GenBank/DDBJ whole genome shotgun (WGS) entry which is preliminary data.</text>
</comment>